<dbReference type="InterPro" id="IPR034751">
    <property type="entry name" value="Yippee"/>
</dbReference>
<evidence type="ECO:0000259" key="1">
    <source>
        <dbReference type="PROSITE" id="PS51792"/>
    </source>
</evidence>
<reference evidence="2 3" key="1">
    <citation type="journal article" date="2015" name="Fungal Genet. Biol.">
        <title>Evolution of novel wood decay mechanisms in Agaricales revealed by the genome sequences of Fistulina hepatica and Cylindrobasidium torrendii.</title>
        <authorList>
            <person name="Floudas D."/>
            <person name="Held B.W."/>
            <person name="Riley R."/>
            <person name="Nagy L.G."/>
            <person name="Koehler G."/>
            <person name="Ransdell A.S."/>
            <person name="Younus H."/>
            <person name="Chow J."/>
            <person name="Chiniquy J."/>
            <person name="Lipzen A."/>
            <person name="Tritt A."/>
            <person name="Sun H."/>
            <person name="Haridas S."/>
            <person name="LaButti K."/>
            <person name="Ohm R.A."/>
            <person name="Kues U."/>
            <person name="Blanchette R.A."/>
            <person name="Grigoriev I.V."/>
            <person name="Minto R.E."/>
            <person name="Hibbett D.S."/>
        </authorList>
    </citation>
    <scope>NUCLEOTIDE SEQUENCE [LARGE SCALE GENOMIC DNA]</scope>
    <source>
        <strain evidence="2 3">ATCC 64428</strain>
    </source>
</reference>
<evidence type="ECO:0000313" key="2">
    <source>
        <dbReference type="EMBL" id="KIY50346.1"/>
    </source>
</evidence>
<dbReference type="OrthoDB" id="6407410at2759"/>
<proteinExistence type="predicted"/>
<dbReference type="EMBL" id="KN881676">
    <property type="protein sequence ID" value="KIY50346.1"/>
    <property type="molecule type" value="Genomic_DNA"/>
</dbReference>
<evidence type="ECO:0000313" key="3">
    <source>
        <dbReference type="Proteomes" id="UP000054144"/>
    </source>
</evidence>
<name>A0A0D7AGD5_9AGAR</name>
<feature type="non-terminal residue" evidence="2">
    <location>
        <position position="69"/>
    </location>
</feature>
<protein>
    <recommendedName>
        <fullName evidence="1">Yippee domain-containing protein</fullName>
    </recommendedName>
</protein>
<gene>
    <name evidence="2" type="ORF">FISHEDRAFT_14648</name>
</gene>
<dbReference type="PROSITE" id="PS51792">
    <property type="entry name" value="YIPPEE"/>
    <property type="match status" value="1"/>
</dbReference>
<dbReference type="PANTHER" id="PTHR13848">
    <property type="entry name" value="PROTEIN YIPPEE-LIKE CG15309-RELATED"/>
    <property type="match status" value="1"/>
</dbReference>
<accession>A0A0D7AGD5</accession>
<keyword evidence="3" id="KW-1185">Reference proteome</keyword>
<dbReference type="Proteomes" id="UP000054144">
    <property type="component" value="Unassembled WGS sequence"/>
</dbReference>
<dbReference type="InterPro" id="IPR039058">
    <property type="entry name" value="Yippee_fam"/>
</dbReference>
<organism evidence="2 3">
    <name type="scientific">Fistulina hepatica ATCC 64428</name>
    <dbReference type="NCBI Taxonomy" id="1128425"/>
    <lineage>
        <taxon>Eukaryota</taxon>
        <taxon>Fungi</taxon>
        <taxon>Dikarya</taxon>
        <taxon>Basidiomycota</taxon>
        <taxon>Agaricomycotina</taxon>
        <taxon>Agaricomycetes</taxon>
        <taxon>Agaricomycetidae</taxon>
        <taxon>Agaricales</taxon>
        <taxon>Fistulinaceae</taxon>
        <taxon>Fistulina</taxon>
    </lineage>
</organism>
<feature type="non-terminal residue" evidence="2">
    <location>
        <position position="1"/>
    </location>
</feature>
<sequence>FRGYCGKASLFKEIYNVRSHRAHIMLMVTGVHSLSELSCSHCNAYLGFFIVCAHEESEKWKEGSYLLEL</sequence>
<dbReference type="AlphaFoldDB" id="A0A0D7AGD5"/>
<feature type="domain" description="Yippee" evidence="1">
    <location>
        <begin position="1"/>
        <end position="69"/>
    </location>
</feature>